<name>A0AAN8JGW9_PATCE</name>
<dbReference type="GO" id="GO:0005829">
    <property type="term" value="C:cytosol"/>
    <property type="evidence" value="ECO:0007669"/>
    <property type="project" value="TreeGrafter"/>
</dbReference>
<evidence type="ECO:0000256" key="3">
    <source>
        <dbReference type="ARBA" id="ARBA00038336"/>
    </source>
</evidence>
<reference evidence="5 6" key="1">
    <citation type="submission" date="2024-01" db="EMBL/GenBank/DDBJ databases">
        <title>The genome of the rayed Mediterranean limpet Patella caerulea (Linnaeus, 1758).</title>
        <authorList>
            <person name="Anh-Thu Weber A."/>
            <person name="Halstead-Nussloch G."/>
        </authorList>
    </citation>
    <scope>NUCLEOTIDE SEQUENCE [LARGE SCALE GENOMIC DNA]</scope>
    <source>
        <strain evidence="5">AATW-2023a</strain>
        <tissue evidence="5">Whole specimen</tissue>
    </source>
</reference>
<feature type="compositionally biased region" description="Basic and acidic residues" evidence="4">
    <location>
        <begin position="416"/>
        <end position="427"/>
    </location>
</feature>
<feature type="region of interest" description="Disordered" evidence="4">
    <location>
        <begin position="325"/>
        <end position="478"/>
    </location>
</feature>
<gene>
    <name evidence="5" type="ORF">SNE40_015419</name>
</gene>
<evidence type="ECO:0000256" key="2">
    <source>
        <dbReference type="ARBA" id="ARBA00022803"/>
    </source>
</evidence>
<keyword evidence="1" id="KW-0677">Repeat</keyword>
<feature type="compositionally biased region" description="Basic residues" evidence="4">
    <location>
        <begin position="325"/>
        <end position="342"/>
    </location>
</feature>
<feature type="compositionally biased region" description="Polar residues" evidence="4">
    <location>
        <begin position="353"/>
        <end position="370"/>
    </location>
</feature>
<keyword evidence="2" id="KW-0802">TPR repeat</keyword>
<dbReference type="InterPro" id="IPR011990">
    <property type="entry name" value="TPR-like_helical_dom_sf"/>
</dbReference>
<dbReference type="SUPFAM" id="SSF48452">
    <property type="entry name" value="TPR-like"/>
    <property type="match status" value="1"/>
</dbReference>
<dbReference type="AlphaFoldDB" id="A0AAN8JGW9"/>
<dbReference type="Proteomes" id="UP001347796">
    <property type="component" value="Unassembled WGS sequence"/>
</dbReference>
<feature type="compositionally biased region" description="Polar residues" evidence="4">
    <location>
        <begin position="401"/>
        <end position="415"/>
    </location>
</feature>
<dbReference type="PANTHER" id="PTHR10271:SF0">
    <property type="entry name" value="INTERFERON-INDUCED PROTEIN WITH TETRATRICOPEPTIDE REPEATS 5"/>
    <property type="match status" value="1"/>
</dbReference>
<keyword evidence="6" id="KW-1185">Reference proteome</keyword>
<dbReference type="GO" id="GO:0051607">
    <property type="term" value="P:defense response to virus"/>
    <property type="evidence" value="ECO:0007669"/>
    <property type="project" value="TreeGrafter"/>
</dbReference>
<evidence type="ECO:0000256" key="1">
    <source>
        <dbReference type="ARBA" id="ARBA00022737"/>
    </source>
</evidence>
<evidence type="ECO:0000313" key="5">
    <source>
        <dbReference type="EMBL" id="KAK6177292.1"/>
    </source>
</evidence>
<protein>
    <submittedName>
        <fullName evidence="5">Uncharacterized protein</fullName>
    </submittedName>
</protein>
<comment type="caution">
    <text evidence="5">The sequence shown here is derived from an EMBL/GenBank/DDBJ whole genome shotgun (WGS) entry which is preliminary data.</text>
</comment>
<sequence>MDVDQEFEDLKKRLQPFPNYFQLELQKVSRNTWKNVKQKLEAEEEEAHVCQSDMEKHRDKNLKACVYYELGDPEKAGRLIREVLNSSSNKNVNASAMMALIHYKNGMFAESDKILEQLETLKDSGDTLLIDKAFAEMAYGYSRIDARYYTKAIDLFEDVIMKRQSTQHKDFVFIWKFGLALTLRRCNHLDLRTFYANIDSDKTSKRADANIDSDKTSKRADELLIDIINNCRNDDYIAMACVERANLYSHFVDSRTHTDKQLVESLIKDGVNKAPNDPVILAKAGKLMRQICKFREAEEYLRKSVHIRETSLGLHHLGLFLKGKLKARQKREKNNSRGRGRGTGRGLWKSWSRKNSLVENPRTDYNSRCNPQFILPTSPVSRPPPRQTQRIKSVKPIRLFSQISTSKETSPQQNPELKDESKSDSDSKCLLSGSLAKQFMSDRQPMPKRGGFTLEDENHKGSSKTVLVNSSDNPIPEIKNVQSTVDKDGKLNPHMIVNICPELASLSLESKKAKDIISYHQVLDNSGGPSNVTHESTDIQPTMNRRQSDVLNLQTYAWPTAVDGSHKESLKVKCVINTKCDVEEDSEMPDICEYPYAQEIRLGQTSHYKYPEIKHQAYNEAPQKSAYVVPEDALCKRDHTEYKDIKSSSCLITPFTIEAVDSTIQLQKRDVQDIDATARDDNEHKYIKSASSLITPLTSTIKFQEKDVQDIDDTVIKEVISSYSDDTINKVMEVKSNQGKDLSDANKVADAANQDKCFDVGDENKTLTKVDSKQMDFKGKYPDIANQDKCFDVDDENKTLTKVDSKQMDFKGKYPDIARSSSLSPDAKSFVPSTKQPVACDTQTRYLRTHNSPIPEYGSPMGLFSRILKSPAHDQVAIYDKNYTYHLEECLTMFQKSYDISEGRNWNAAYDMGLTYLQMTPPRYEKAREAFRKTFDCSSPLSRYRGYEQSGICLVHMSQESDSKRNDHEKDAFEMFKRAIRFWGLCQKATPIFHNPNQHLHSLKSIRQLILGGEEHAGVKEVKEVADVHYCVREYGESLGLYMELKAELERSNDAKDLDIAKGIIKNNVKLGNFSDVLDLILILVNSREGFESKSFILEVLLEIIKCAISNENENLIKSVFDIYRHLTEYDGDDDDIVVIYEEETVGGLTFGWLQKLSGLKITKNDDNVPINHPRRTGQMELISNSEAVIFIITGQEKETTYLKYLVASALEAMHDKDRRLSKIIPITVNNCSLPSSLGAFKRLPYPRDNLNTDITSWLYSFCDILLSP</sequence>
<proteinExistence type="inferred from homology"/>
<accession>A0AAN8JGW9</accession>
<comment type="similarity">
    <text evidence="3">Belongs to the IFIT family.</text>
</comment>
<dbReference type="Gene3D" id="1.25.40.10">
    <property type="entry name" value="Tetratricopeptide repeat domain"/>
    <property type="match status" value="1"/>
</dbReference>
<evidence type="ECO:0000313" key="6">
    <source>
        <dbReference type="Proteomes" id="UP001347796"/>
    </source>
</evidence>
<evidence type="ECO:0000256" key="4">
    <source>
        <dbReference type="SAM" id="MobiDB-lite"/>
    </source>
</evidence>
<dbReference type="EMBL" id="JAZGQO010000010">
    <property type="protein sequence ID" value="KAK6177292.1"/>
    <property type="molecule type" value="Genomic_DNA"/>
</dbReference>
<feature type="compositionally biased region" description="Polar residues" evidence="4">
    <location>
        <begin position="463"/>
        <end position="473"/>
    </location>
</feature>
<dbReference type="PANTHER" id="PTHR10271">
    <property type="entry name" value="INTERFERON-INDUCED PROTEIN WITH TETRATRICOPEPTIDE REPEATS"/>
    <property type="match status" value="1"/>
</dbReference>
<organism evidence="5 6">
    <name type="scientific">Patella caerulea</name>
    <name type="common">Rayed Mediterranean limpet</name>
    <dbReference type="NCBI Taxonomy" id="87958"/>
    <lineage>
        <taxon>Eukaryota</taxon>
        <taxon>Metazoa</taxon>
        <taxon>Spiralia</taxon>
        <taxon>Lophotrochozoa</taxon>
        <taxon>Mollusca</taxon>
        <taxon>Gastropoda</taxon>
        <taxon>Patellogastropoda</taxon>
        <taxon>Patelloidea</taxon>
        <taxon>Patellidae</taxon>
        <taxon>Patella</taxon>
    </lineage>
</organism>